<reference evidence="2" key="1">
    <citation type="submission" date="2023-10" db="EMBL/GenBank/DDBJ databases">
        <authorList>
            <person name="Chen Y."/>
            <person name="Shah S."/>
            <person name="Dougan E. K."/>
            <person name="Thang M."/>
            <person name="Chan C."/>
        </authorList>
    </citation>
    <scope>NUCLEOTIDE SEQUENCE [LARGE SCALE GENOMIC DNA]</scope>
</reference>
<organism evidence="2 3">
    <name type="scientific">Prorocentrum cordatum</name>
    <dbReference type="NCBI Taxonomy" id="2364126"/>
    <lineage>
        <taxon>Eukaryota</taxon>
        <taxon>Sar</taxon>
        <taxon>Alveolata</taxon>
        <taxon>Dinophyceae</taxon>
        <taxon>Prorocentrales</taxon>
        <taxon>Prorocentraceae</taxon>
        <taxon>Prorocentrum</taxon>
    </lineage>
</organism>
<sequence length="105" mass="11090">MTRTRRWGRTILPSDSSSRRGPALSACAGPGFATGSPRSSAGRPVAPPTTNRRRDPPASRRSKNRSAKSSEVSKAPRSSSTMALCPLFPRRGGAARRSCGRPSAP</sequence>
<gene>
    <name evidence="2" type="ORF">PCOR1329_LOCUS76321</name>
</gene>
<feature type="region of interest" description="Disordered" evidence="1">
    <location>
        <begin position="1"/>
        <end position="105"/>
    </location>
</feature>
<comment type="caution">
    <text evidence="2">The sequence shown here is derived from an EMBL/GenBank/DDBJ whole genome shotgun (WGS) entry which is preliminary data.</text>
</comment>
<dbReference type="Proteomes" id="UP001189429">
    <property type="component" value="Unassembled WGS sequence"/>
</dbReference>
<feature type="compositionally biased region" description="Low complexity" evidence="1">
    <location>
        <begin position="89"/>
        <end position="105"/>
    </location>
</feature>
<evidence type="ECO:0000313" key="2">
    <source>
        <dbReference type="EMBL" id="CAK0898479.1"/>
    </source>
</evidence>
<keyword evidence="3" id="KW-1185">Reference proteome</keyword>
<dbReference type="EMBL" id="CAUYUJ010020481">
    <property type="protein sequence ID" value="CAK0898479.1"/>
    <property type="molecule type" value="Genomic_DNA"/>
</dbReference>
<accession>A0ABN9XJY6</accession>
<proteinExistence type="predicted"/>
<evidence type="ECO:0000313" key="3">
    <source>
        <dbReference type="Proteomes" id="UP001189429"/>
    </source>
</evidence>
<name>A0ABN9XJY6_9DINO</name>
<evidence type="ECO:0000256" key="1">
    <source>
        <dbReference type="SAM" id="MobiDB-lite"/>
    </source>
</evidence>
<protein>
    <submittedName>
        <fullName evidence="2">Uncharacterized protein</fullName>
    </submittedName>
</protein>